<organism evidence="1 2">
    <name type="scientific">Diphasiastrum complanatum</name>
    <name type="common">Issler's clubmoss</name>
    <name type="synonym">Lycopodium complanatum</name>
    <dbReference type="NCBI Taxonomy" id="34168"/>
    <lineage>
        <taxon>Eukaryota</taxon>
        <taxon>Viridiplantae</taxon>
        <taxon>Streptophyta</taxon>
        <taxon>Embryophyta</taxon>
        <taxon>Tracheophyta</taxon>
        <taxon>Lycopodiopsida</taxon>
        <taxon>Lycopodiales</taxon>
        <taxon>Lycopodiaceae</taxon>
        <taxon>Lycopodioideae</taxon>
        <taxon>Diphasiastrum</taxon>
    </lineage>
</organism>
<dbReference type="EMBL" id="CM055107">
    <property type="protein sequence ID" value="KAJ7527136.1"/>
    <property type="molecule type" value="Genomic_DNA"/>
</dbReference>
<comment type="caution">
    <text evidence="1">The sequence shown here is derived from an EMBL/GenBank/DDBJ whole genome shotgun (WGS) entry which is preliminary data.</text>
</comment>
<evidence type="ECO:0000313" key="2">
    <source>
        <dbReference type="Proteomes" id="UP001162992"/>
    </source>
</evidence>
<accession>A0ACC2BBM0</accession>
<gene>
    <name evidence="1" type="ORF">O6H91_16G038600</name>
</gene>
<name>A0ACC2BBM0_DIPCM</name>
<proteinExistence type="predicted"/>
<protein>
    <submittedName>
        <fullName evidence="1">Uncharacterized protein</fullName>
    </submittedName>
</protein>
<dbReference type="Proteomes" id="UP001162992">
    <property type="component" value="Chromosome 16"/>
</dbReference>
<sequence>MAATMKSPISAADLTSIPDFIEKFKGVKSLVDSGITNIPDFYVRPKDERPGELDSTASVDQIPVFDLAALHGEGRGALVKAIGEACEEWGIFQVINHGVRSNVMKSMMGVSKGFFHLPMDEKMLYYSNVPSQPVRYGTSFNPLHESVLEWRDVLKHMVITSPPEENIQYWPDKPPAYREATKNYILEMMVVRTKILSAISEALGLDSNYLQGVFEQQMLGLNHYPECPNPDLALGISSHSDASGITILLQDGQVAALQALHQNRWVCVQPLPDSLVVIVGDQLQILSNGKYKSAEHRAIVNREKERVSIVTLFLASNDTLLAPIAKLLDKSHRPKYQDIKCEKYMQKYLNKQHNKKSTLDSIKLDK</sequence>
<reference evidence="2" key="1">
    <citation type="journal article" date="2024" name="Proc. Natl. Acad. Sci. U.S.A.">
        <title>Extraordinary preservation of gene collinearity over three hundred million years revealed in homosporous lycophytes.</title>
        <authorList>
            <person name="Li C."/>
            <person name="Wickell D."/>
            <person name="Kuo L.Y."/>
            <person name="Chen X."/>
            <person name="Nie B."/>
            <person name="Liao X."/>
            <person name="Peng D."/>
            <person name="Ji J."/>
            <person name="Jenkins J."/>
            <person name="Williams M."/>
            <person name="Shu S."/>
            <person name="Plott C."/>
            <person name="Barry K."/>
            <person name="Rajasekar S."/>
            <person name="Grimwood J."/>
            <person name="Han X."/>
            <person name="Sun S."/>
            <person name="Hou Z."/>
            <person name="He W."/>
            <person name="Dai G."/>
            <person name="Sun C."/>
            <person name="Schmutz J."/>
            <person name="Leebens-Mack J.H."/>
            <person name="Li F.W."/>
            <person name="Wang L."/>
        </authorList>
    </citation>
    <scope>NUCLEOTIDE SEQUENCE [LARGE SCALE GENOMIC DNA]</scope>
    <source>
        <strain evidence="2">cv. PW_Plant_1</strain>
    </source>
</reference>
<evidence type="ECO:0000313" key="1">
    <source>
        <dbReference type="EMBL" id="KAJ7527136.1"/>
    </source>
</evidence>
<keyword evidence="2" id="KW-1185">Reference proteome</keyword>